<dbReference type="PANTHER" id="PTHR13778:SF47">
    <property type="entry name" value="LIPOPOLYSACCHARIDE 1,3-GALACTOSYLTRANSFERASE"/>
    <property type="match status" value="1"/>
</dbReference>
<keyword evidence="2" id="KW-0808">Transferase</keyword>
<dbReference type="RefSeq" id="WP_135660299.1">
    <property type="nucleotide sequence ID" value="NZ_SRMQ01000009.1"/>
</dbReference>
<keyword evidence="3" id="KW-0479">Metal-binding</keyword>
<evidence type="ECO:0000256" key="3">
    <source>
        <dbReference type="ARBA" id="ARBA00022723"/>
    </source>
</evidence>
<dbReference type="InterPro" id="IPR002495">
    <property type="entry name" value="Glyco_trans_8"/>
</dbReference>
<dbReference type="CDD" id="cd04194">
    <property type="entry name" value="GT8_A4GalT_like"/>
    <property type="match status" value="1"/>
</dbReference>
<evidence type="ECO:0000256" key="1">
    <source>
        <dbReference type="ARBA" id="ARBA00022676"/>
    </source>
</evidence>
<dbReference type="SUPFAM" id="SSF53448">
    <property type="entry name" value="Nucleotide-diphospho-sugar transferases"/>
    <property type="match status" value="1"/>
</dbReference>
<dbReference type="GO" id="GO:0046872">
    <property type="term" value="F:metal ion binding"/>
    <property type="evidence" value="ECO:0007669"/>
    <property type="project" value="UniProtKB-KW"/>
</dbReference>
<dbReference type="Pfam" id="PF14393">
    <property type="entry name" value="DUF4422"/>
    <property type="match status" value="1"/>
</dbReference>
<dbReference type="EMBL" id="SRMQ01000009">
    <property type="protein sequence ID" value="TGJ75993.1"/>
    <property type="molecule type" value="Genomic_DNA"/>
</dbReference>
<feature type="domain" description="DUF4422" evidence="4">
    <location>
        <begin position="14"/>
        <end position="251"/>
    </location>
</feature>
<evidence type="ECO:0000313" key="6">
    <source>
        <dbReference type="Proteomes" id="UP000297714"/>
    </source>
</evidence>
<dbReference type="InterPro" id="IPR029044">
    <property type="entry name" value="Nucleotide-diphossugar_trans"/>
</dbReference>
<dbReference type="PANTHER" id="PTHR13778">
    <property type="entry name" value="GLYCOSYLTRANSFERASE 8 DOMAIN-CONTAINING PROTEIN"/>
    <property type="match status" value="1"/>
</dbReference>
<proteinExistence type="predicted"/>
<dbReference type="Proteomes" id="UP000297714">
    <property type="component" value="Unassembled WGS sequence"/>
</dbReference>
<evidence type="ECO:0000256" key="2">
    <source>
        <dbReference type="ARBA" id="ARBA00022679"/>
    </source>
</evidence>
<evidence type="ECO:0000313" key="5">
    <source>
        <dbReference type="EMBL" id="TGJ75993.1"/>
    </source>
</evidence>
<name>A0A4Z0YB12_9FIRM</name>
<evidence type="ECO:0000259" key="4">
    <source>
        <dbReference type="Pfam" id="PF14393"/>
    </source>
</evidence>
<dbReference type="GO" id="GO:0016757">
    <property type="term" value="F:glycosyltransferase activity"/>
    <property type="evidence" value="ECO:0007669"/>
    <property type="project" value="UniProtKB-KW"/>
</dbReference>
<reference evidence="5 6" key="1">
    <citation type="submission" date="2019-04" db="EMBL/GenBank/DDBJ databases">
        <authorList>
            <person name="Poehlein A."/>
            <person name="Bengelsdorf F.R."/>
            <person name="Duerre P."/>
            <person name="Daniel R."/>
        </authorList>
    </citation>
    <scope>NUCLEOTIDE SEQUENCE [LARGE SCALE GENOMIC DNA]</scope>
    <source>
        <strain evidence="5 6">BS-1</strain>
    </source>
</reference>
<keyword evidence="6" id="KW-1185">Reference proteome</keyword>
<dbReference type="Gene3D" id="3.90.550.10">
    <property type="entry name" value="Spore Coat Polysaccharide Biosynthesis Protein SpsA, Chain A"/>
    <property type="match status" value="1"/>
</dbReference>
<comment type="caution">
    <text evidence="5">The sequence shown here is derived from an EMBL/GenBank/DDBJ whole genome shotgun (WGS) entry which is preliminary data.</text>
</comment>
<dbReference type="AlphaFoldDB" id="A0A4Z0YB12"/>
<dbReference type="OrthoDB" id="9798746at2"/>
<organism evidence="5 6">
    <name type="scientific">Caproiciproducens galactitolivorans</name>
    <dbReference type="NCBI Taxonomy" id="642589"/>
    <lineage>
        <taxon>Bacteria</taxon>
        <taxon>Bacillati</taxon>
        <taxon>Bacillota</taxon>
        <taxon>Clostridia</taxon>
        <taxon>Eubacteriales</taxon>
        <taxon>Acutalibacteraceae</taxon>
        <taxon>Caproiciproducens</taxon>
    </lineage>
</organism>
<dbReference type="InterPro" id="IPR050748">
    <property type="entry name" value="Glycosyltrans_8_dom-fam"/>
</dbReference>
<keyword evidence="1" id="KW-0328">Glycosyltransferase</keyword>
<sequence>MSDIKIFVSHRIDQESETIDNPLYVNVRCGAVYDKRSPEEIGGMLGDNTGDNISEKRMSFCELTVQYWAWKNIQADYYGLCHYRRYLSFSDIQFKKTNVYKHVVENIIDENFIKKFKLTEDHMRQKIEQYDAISLIPMRLDKIKNEPKRTVLESLKKNNTVFPFEVVERFIKITKLKYPFLEEDIDAYFNGYTWRGFNCYIMKKNIFFEYNEMLFDILFALEKEFDSTYYSQEQLRVLGYMGEAFWGIYFHYLERQKTFRLKEMQLVLIQNPQRHVELEPAFSDINIPVVMASSNEYVPFLAVLLTSIRQNSSPQYNYDIIIISSHIRKHNQKLIRQIFEGNPNFSIRFVDADRYLSGRTFHTSMHVTAMTYLRLAMLDLLKKYDKAIYLDCDMVVNVDIAKLYYIDIENYMIAAARDSVMAGWCNVKNNLQGEYNKKVIGLKRDFEYFNAGVIILNLKEFRKKFTTEELMNIATSRKWKWFDQDVLNKVCEGHVKLLDNRWNVMSHLHDFDYQLAEFFAPQSIYQNYLDALEDPWIIHYAGRCIPCFVPQVDLAEYFWKYARMTPYYELILSAMCSNQYGALVDHRTGARKLADKLLPKGSRRREFAKKLLPKGSRRWNFCKQIYYIFCPKYRPPKISSCISEDD</sequence>
<protein>
    <submittedName>
        <fullName evidence="5">General stress protein A</fullName>
    </submittedName>
</protein>
<dbReference type="InterPro" id="IPR025536">
    <property type="entry name" value="DUF4422"/>
</dbReference>
<dbReference type="Pfam" id="PF01501">
    <property type="entry name" value="Glyco_transf_8"/>
    <property type="match status" value="1"/>
</dbReference>
<accession>A0A4Z0YB12</accession>
<gene>
    <name evidence="5" type="primary">gspA</name>
    <name evidence="5" type="ORF">CAGA_19690</name>
</gene>